<feature type="compositionally biased region" description="Basic and acidic residues" evidence="1">
    <location>
        <begin position="125"/>
        <end position="143"/>
    </location>
</feature>
<dbReference type="EMBL" id="JAGWCR010000004">
    <property type="protein sequence ID" value="MBS3648805.1"/>
    <property type="molecule type" value="Genomic_DNA"/>
</dbReference>
<sequence>MPVLSNPKWEVFATGLADGLTVLDAYEQAGYPRSASSASQLKNRPELQSRVQELIYEKQSAARRESENDPDINPHELNRAWLITTLMKNVEIAQKAQQIAPANKAVEMLAEIIGYSLKNRGGKNANDDDPNKDGEAPGFDFDKANDAIGRLMEVLPDAPTEGS</sequence>
<evidence type="ECO:0000313" key="3">
    <source>
        <dbReference type="Proteomes" id="UP000680348"/>
    </source>
</evidence>
<protein>
    <recommendedName>
        <fullName evidence="4">Terminase small subunit</fullName>
    </recommendedName>
</protein>
<dbReference type="RefSeq" id="WP_188254368.1">
    <property type="nucleotide sequence ID" value="NZ_JABVCF010000004.1"/>
</dbReference>
<evidence type="ECO:0008006" key="4">
    <source>
        <dbReference type="Google" id="ProtNLM"/>
    </source>
</evidence>
<feature type="region of interest" description="Disordered" evidence="1">
    <location>
        <begin position="119"/>
        <end position="143"/>
    </location>
</feature>
<organism evidence="2 3">
    <name type="scientific">Pseudaminobacter soli</name>
    <name type="common">ex Zhang et al. 2022</name>
    <dbReference type="NCBI Taxonomy" id="2831468"/>
    <lineage>
        <taxon>Bacteria</taxon>
        <taxon>Pseudomonadati</taxon>
        <taxon>Pseudomonadota</taxon>
        <taxon>Alphaproteobacteria</taxon>
        <taxon>Hyphomicrobiales</taxon>
        <taxon>Phyllobacteriaceae</taxon>
        <taxon>Pseudaminobacter</taxon>
    </lineage>
</organism>
<proteinExistence type="predicted"/>
<evidence type="ECO:0000256" key="1">
    <source>
        <dbReference type="SAM" id="MobiDB-lite"/>
    </source>
</evidence>
<gene>
    <name evidence="2" type="ORF">KEU06_09325</name>
</gene>
<dbReference type="AlphaFoldDB" id="A0A942E0U6"/>
<dbReference type="Proteomes" id="UP000680348">
    <property type="component" value="Unassembled WGS sequence"/>
</dbReference>
<name>A0A942E0U6_9HYPH</name>
<comment type="caution">
    <text evidence="2">The sequence shown here is derived from an EMBL/GenBank/DDBJ whole genome shotgun (WGS) entry which is preliminary data.</text>
</comment>
<keyword evidence="3" id="KW-1185">Reference proteome</keyword>
<reference evidence="2" key="1">
    <citation type="submission" date="2021-04" db="EMBL/GenBank/DDBJ databases">
        <title>Pseudaminobacter soli sp. nov., isolated from paddy soil contaminated by heavy metals.</title>
        <authorList>
            <person name="Zhang K."/>
        </authorList>
    </citation>
    <scope>NUCLEOTIDE SEQUENCE</scope>
    <source>
        <strain evidence="2">19-2017</strain>
    </source>
</reference>
<evidence type="ECO:0000313" key="2">
    <source>
        <dbReference type="EMBL" id="MBS3648805.1"/>
    </source>
</evidence>
<accession>A0A942E0U6</accession>